<dbReference type="PANTHER" id="PTHR30204">
    <property type="entry name" value="REDOX-CYCLING DRUG-SENSING TRANSCRIPTIONAL ACTIVATOR SOXR"/>
    <property type="match status" value="1"/>
</dbReference>
<dbReference type="EMBL" id="MNAO01000245">
    <property type="protein sequence ID" value="OHV15582.1"/>
    <property type="molecule type" value="Genomic_DNA"/>
</dbReference>
<dbReference type="PANTHER" id="PTHR30204:SF94">
    <property type="entry name" value="HEAVY METAL-DEPENDENT TRANSCRIPTIONAL REGULATOR HI_0293-RELATED"/>
    <property type="match status" value="1"/>
</dbReference>
<dbReference type="PRINTS" id="PR00040">
    <property type="entry name" value="HTHMERR"/>
</dbReference>
<feature type="region of interest" description="Disordered" evidence="6">
    <location>
        <begin position="129"/>
        <end position="154"/>
    </location>
</feature>
<dbReference type="InterPro" id="IPR011789">
    <property type="entry name" value="CueR"/>
</dbReference>
<dbReference type="InterPro" id="IPR009061">
    <property type="entry name" value="DNA-bd_dom_put_sf"/>
</dbReference>
<gene>
    <name evidence="8" type="ORF">BK022_18005</name>
</gene>
<dbReference type="Proteomes" id="UP000180215">
    <property type="component" value="Unassembled WGS sequence"/>
</dbReference>
<keyword evidence="5" id="KW-0804">Transcription</keyword>
<evidence type="ECO:0000256" key="2">
    <source>
        <dbReference type="ARBA" id="ARBA00022490"/>
    </source>
</evidence>
<comment type="caution">
    <text evidence="8">The sequence shown here is derived from an EMBL/GenBank/DDBJ whole genome shotgun (WGS) entry which is preliminary data.</text>
</comment>
<evidence type="ECO:0000256" key="1">
    <source>
        <dbReference type="ARBA" id="ARBA00004496"/>
    </source>
</evidence>
<dbReference type="SUPFAM" id="SSF46955">
    <property type="entry name" value="Putative DNA-binding domain"/>
    <property type="match status" value="1"/>
</dbReference>
<evidence type="ECO:0000256" key="3">
    <source>
        <dbReference type="ARBA" id="ARBA00023015"/>
    </source>
</evidence>
<feature type="domain" description="HTH merR-type" evidence="7">
    <location>
        <begin position="7"/>
        <end position="74"/>
    </location>
</feature>
<evidence type="ECO:0000313" key="9">
    <source>
        <dbReference type="Proteomes" id="UP000180215"/>
    </source>
</evidence>
<dbReference type="NCBIfam" id="TIGR02044">
    <property type="entry name" value="CueR"/>
    <property type="match status" value="1"/>
</dbReference>
<dbReference type="SMART" id="SM00422">
    <property type="entry name" value="HTH_MERR"/>
    <property type="match status" value="1"/>
</dbReference>
<evidence type="ECO:0000256" key="4">
    <source>
        <dbReference type="ARBA" id="ARBA00023125"/>
    </source>
</evidence>
<dbReference type="InterPro" id="IPR047057">
    <property type="entry name" value="MerR_fam"/>
</dbReference>
<keyword evidence="2" id="KW-0963">Cytoplasm</keyword>
<evidence type="ECO:0000256" key="6">
    <source>
        <dbReference type="SAM" id="MobiDB-lite"/>
    </source>
</evidence>
<dbReference type="AlphaFoldDB" id="A0A1S1P4Q9"/>
<dbReference type="GO" id="GO:0005737">
    <property type="term" value="C:cytoplasm"/>
    <property type="evidence" value="ECO:0007669"/>
    <property type="project" value="UniProtKB-SubCell"/>
</dbReference>
<dbReference type="Gene3D" id="1.10.1660.10">
    <property type="match status" value="1"/>
</dbReference>
<dbReference type="GO" id="GO:0003700">
    <property type="term" value="F:DNA-binding transcription factor activity"/>
    <property type="evidence" value="ECO:0007669"/>
    <property type="project" value="InterPro"/>
</dbReference>
<proteinExistence type="predicted"/>
<dbReference type="PROSITE" id="PS50937">
    <property type="entry name" value="HTH_MERR_2"/>
    <property type="match status" value="1"/>
</dbReference>
<evidence type="ECO:0000259" key="7">
    <source>
        <dbReference type="PROSITE" id="PS50937"/>
    </source>
</evidence>
<dbReference type="CDD" id="cd01108">
    <property type="entry name" value="HTH_CueR"/>
    <property type="match status" value="1"/>
</dbReference>
<dbReference type="GO" id="GO:0003677">
    <property type="term" value="F:DNA binding"/>
    <property type="evidence" value="ECO:0007669"/>
    <property type="project" value="UniProtKB-KW"/>
</dbReference>
<protein>
    <submittedName>
        <fullName evidence="8">Cu(I)-responsive transcriptional regulator</fullName>
    </submittedName>
</protein>
<sequence>MSTPSVTIGEAARATGVSAKMIRYYEETGLLGPAGRTAAGYRVYSEADLHALRFVRRARDLGFSMREIADLLALWHDRSRASGAVKAVALGHVADLRRRISELEAMARTLEHLAERCCGDDRPDCPILDDLAGGEAPEPAETGAARLRRGRKQG</sequence>
<dbReference type="GO" id="GO:0045893">
    <property type="term" value="P:positive regulation of DNA-templated transcription"/>
    <property type="evidence" value="ECO:0007669"/>
    <property type="project" value="InterPro"/>
</dbReference>
<dbReference type="InterPro" id="IPR000551">
    <property type="entry name" value="MerR-type_HTH_dom"/>
</dbReference>
<keyword evidence="3" id="KW-0805">Transcription regulation</keyword>
<feature type="compositionally biased region" description="Low complexity" evidence="6">
    <location>
        <begin position="133"/>
        <end position="145"/>
    </location>
</feature>
<dbReference type="Pfam" id="PF13411">
    <property type="entry name" value="MerR_1"/>
    <property type="match status" value="1"/>
</dbReference>
<dbReference type="PROSITE" id="PS00552">
    <property type="entry name" value="HTH_MERR_1"/>
    <property type="match status" value="1"/>
</dbReference>
<keyword evidence="4" id="KW-0238">DNA-binding</keyword>
<dbReference type="GO" id="GO:0005507">
    <property type="term" value="F:copper ion binding"/>
    <property type="evidence" value="ECO:0007669"/>
    <property type="project" value="InterPro"/>
</dbReference>
<evidence type="ECO:0000256" key="5">
    <source>
        <dbReference type="ARBA" id="ARBA00023163"/>
    </source>
</evidence>
<evidence type="ECO:0000313" key="8">
    <source>
        <dbReference type="EMBL" id="OHV15582.1"/>
    </source>
</evidence>
<accession>A0A1S1P4Q9</accession>
<name>A0A1S1P4Q9_METEX</name>
<reference evidence="8 9" key="1">
    <citation type="submission" date="2016-10" db="EMBL/GenBank/DDBJ databases">
        <title>Draft genome sequence of Methylobacterium extorquens CP3, a seed endophyte of Crotalaria pumila with plant growth-promoting and metal tolerance properties.</title>
        <authorList>
            <person name="Sanchez-Lopez A.S."/>
            <person name="Van Hamme J.D."/>
            <person name="Thijs S."/>
            <person name="Mcammond B.M."/>
            <person name="Stevens V."/>
            <person name="Gonzalez-Chavez M.D.C."/>
            <person name="Vangronsveld J."/>
        </authorList>
    </citation>
    <scope>NUCLEOTIDE SEQUENCE [LARGE SCALE GENOMIC DNA]</scope>
    <source>
        <strain evidence="8 9">CP3</strain>
    </source>
</reference>
<comment type="subcellular location">
    <subcellularLocation>
        <location evidence="1">Cytoplasm</location>
    </subcellularLocation>
</comment>
<organism evidence="8 9">
    <name type="scientific">Methylorubrum extorquens</name>
    <name type="common">Methylobacterium dichloromethanicum</name>
    <name type="synonym">Methylobacterium extorquens</name>
    <dbReference type="NCBI Taxonomy" id="408"/>
    <lineage>
        <taxon>Bacteria</taxon>
        <taxon>Pseudomonadati</taxon>
        <taxon>Pseudomonadota</taxon>
        <taxon>Alphaproteobacteria</taxon>
        <taxon>Hyphomicrobiales</taxon>
        <taxon>Methylobacteriaceae</taxon>
        <taxon>Methylorubrum</taxon>
    </lineage>
</organism>